<evidence type="ECO:0000313" key="1">
    <source>
        <dbReference type="EMBL" id="KAI4333780.1"/>
    </source>
</evidence>
<accession>A0ACB9NC66</accession>
<dbReference type="Proteomes" id="UP000828941">
    <property type="component" value="Chromosome 7"/>
</dbReference>
<gene>
    <name evidence="1" type="ORF">L6164_018544</name>
</gene>
<sequence>MTASEIEAEQHGRRQRLTTIVATAVAVMSGMLLLGCYFIYRVRRNKTENLRNMEGGENNGESEDDLDLPLFDLPTLAIATDNFSDKNKIGEGGFGPVYKGRLVNGKEIAVKKLSKIISGKKNRGFYQADHTKNLVSHAWISWREGRALDLVDKNMEQFIASEFQVDGQNLYIRKTASEAHDEAEGHGRGKLTTIVATTIAAISGMVLLVCYFIYRVRRNRNENLRNIEGGETENSGESEDDLDVPLFDLSTLVIATDNFSENKKIGEGGFGQVYKLVMHGYYGEKAELLI</sequence>
<protein>
    <submittedName>
        <fullName evidence="1">Uncharacterized protein</fullName>
    </submittedName>
</protein>
<comment type="caution">
    <text evidence="1">The sequence shown here is derived from an EMBL/GenBank/DDBJ whole genome shotgun (WGS) entry which is preliminary data.</text>
</comment>
<reference evidence="1 2" key="1">
    <citation type="journal article" date="2022" name="DNA Res.">
        <title>Chromosomal-level genome assembly of the orchid tree Bauhinia variegata (Leguminosae; Cercidoideae) supports the allotetraploid origin hypothesis of Bauhinia.</title>
        <authorList>
            <person name="Zhong Y."/>
            <person name="Chen Y."/>
            <person name="Zheng D."/>
            <person name="Pang J."/>
            <person name="Liu Y."/>
            <person name="Luo S."/>
            <person name="Meng S."/>
            <person name="Qian L."/>
            <person name="Wei D."/>
            <person name="Dai S."/>
            <person name="Zhou R."/>
        </authorList>
    </citation>
    <scope>NUCLEOTIDE SEQUENCE [LARGE SCALE GENOMIC DNA]</scope>
    <source>
        <strain evidence="1">BV-YZ2020</strain>
    </source>
</reference>
<name>A0ACB9NC66_BAUVA</name>
<proteinExistence type="predicted"/>
<organism evidence="1 2">
    <name type="scientific">Bauhinia variegata</name>
    <name type="common">Purple orchid tree</name>
    <name type="synonym">Phanera variegata</name>
    <dbReference type="NCBI Taxonomy" id="167791"/>
    <lineage>
        <taxon>Eukaryota</taxon>
        <taxon>Viridiplantae</taxon>
        <taxon>Streptophyta</taxon>
        <taxon>Embryophyta</taxon>
        <taxon>Tracheophyta</taxon>
        <taxon>Spermatophyta</taxon>
        <taxon>Magnoliopsida</taxon>
        <taxon>eudicotyledons</taxon>
        <taxon>Gunneridae</taxon>
        <taxon>Pentapetalae</taxon>
        <taxon>rosids</taxon>
        <taxon>fabids</taxon>
        <taxon>Fabales</taxon>
        <taxon>Fabaceae</taxon>
        <taxon>Cercidoideae</taxon>
        <taxon>Cercideae</taxon>
        <taxon>Bauhiniinae</taxon>
        <taxon>Bauhinia</taxon>
    </lineage>
</organism>
<dbReference type="EMBL" id="CM039432">
    <property type="protein sequence ID" value="KAI4333780.1"/>
    <property type="molecule type" value="Genomic_DNA"/>
</dbReference>
<keyword evidence="2" id="KW-1185">Reference proteome</keyword>
<evidence type="ECO:0000313" key="2">
    <source>
        <dbReference type="Proteomes" id="UP000828941"/>
    </source>
</evidence>